<reference evidence="2" key="1">
    <citation type="submission" date="2022-07" db="EMBL/GenBank/DDBJ databases">
        <title>Genome sequencing of Photobacterium atrarenae GJH2-4.</title>
        <authorList>
            <person name="Park S.-J."/>
        </authorList>
    </citation>
    <scope>NUCLEOTIDE SEQUENCE</scope>
    <source>
        <strain evidence="2">GJH2-4</strain>
    </source>
</reference>
<evidence type="ECO:0000256" key="1">
    <source>
        <dbReference type="SAM" id="SignalP"/>
    </source>
</evidence>
<keyword evidence="3" id="KW-1185">Reference proteome</keyword>
<organism evidence="2 3">
    <name type="scientific">Photobacterium atrarenae</name>
    <dbReference type="NCBI Taxonomy" id="865757"/>
    <lineage>
        <taxon>Bacteria</taxon>
        <taxon>Pseudomonadati</taxon>
        <taxon>Pseudomonadota</taxon>
        <taxon>Gammaproteobacteria</taxon>
        <taxon>Vibrionales</taxon>
        <taxon>Vibrionaceae</taxon>
        <taxon>Photobacterium</taxon>
    </lineage>
</organism>
<dbReference type="Pfam" id="PF11949">
    <property type="entry name" value="DUF3466"/>
    <property type="match status" value="1"/>
</dbReference>
<proteinExistence type="predicted"/>
<feature type="chain" id="PRO_5045346544" evidence="1">
    <location>
        <begin position="24"/>
        <end position="691"/>
    </location>
</feature>
<dbReference type="EMBL" id="CP101508">
    <property type="protein sequence ID" value="UTV29143.1"/>
    <property type="molecule type" value="Genomic_DNA"/>
</dbReference>
<dbReference type="Proteomes" id="UP001057998">
    <property type="component" value="Chromosome 1"/>
</dbReference>
<name>A0ABY5GLH1_9GAMM</name>
<dbReference type="InterPro" id="IPR020008">
    <property type="entry name" value="GlyGly_CTERM"/>
</dbReference>
<protein>
    <submittedName>
        <fullName evidence="2">DUF3466 family protein</fullName>
    </submittedName>
</protein>
<feature type="signal peptide" evidence="1">
    <location>
        <begin position="1"/>
        <end position="23"/>
    </location>
</feature>
<accession>A0ABY5GLH1</accession>
<dbReference type="InterPro" id="IPR022562">
    <property type="entry name" value="DUF3466"/>
</dbReference>
<evidence type="ECO:0000313" key="2">
    <source>
        <dbReference type="EMBL" id="UTV29143.1"/>
    </source>
</evidence>
<sequence>MQHKTLKLSTLAALIASATQAQAAVYQVVEVDGASSNVGSAQYYDKNTSDLQARVEFYAQGIAPSTGTENCFVTACDAATYPVFGESRFGTDGIDYRHEVAFLSDNYQEINDLFFLRSYCNNNLGFNTCTSWADNRYYGVGYNQDNGQDGSGFGGLHREQVAWNENYYSNAYPLVETSAGTLSQINTFADDPAKYDAAAVAELGTMVASHSTENAVVNRIGEFSGSDYQLGITSSAFFADNNRYARQFNKRGFINAVGTSEALNPVDSSEALVTQMGQTLGWDAVEYNGQLLVVGSAAFSTSKLDDGDKLPSDSNGDDRLSLSTSEFASCDDNAGNLNKLYHTWECQFSVFANDAVFWTVDNAGAVSGNAVPLAERVDGNNKSYPAQDPDGSQERSFQASARAVALVDGKPVIAGFSTDSIDSSSINTVDGDYYAIRAAIYTPKADFDPANGEGQWERKIIPGLDIEQSNDRKLLFSAATDINTNNKVIGFSKSVNSENRSFAETMFVYDNTSGKLTQLNSTIDENIFFSGVNGYPAAINNRDQMVGWVDAESVNQVNGRERRQRGFTYLAGSTVDGSPLQGNTAWMLDDLTHGGSFSDANNAYRIAHATGINDAGVISATALKCDGGYSDQTKEAACSGDERVVAVKLVPIVGGEIEPRPAKEASVERSGASLGMLTLTFLGLIGFRRRK</sequence>
<evidence type="ECO:0000313" key="3">
    <source>
        <dbReference type="Proteomes" id="UP001057998"/>
    </source>
</evidence>
<keyword evidence="1" id="KW-0732">Signal</keyword>
<gene>
    <name evidence="2" type="ORF">NNL38_07950</name>
</gene>
<dbReference type="NCBIfam" id="TIGR03501">
    <property type="entry name" value="GlyGly_CTERM"/>
    <property type="match status" value="1"/>
</dbReference>
<dbReference type="RefSeq" id="WP_255390477.1">
    <property type="nucleotide sequence ID" value="NZ_CP101508.1"/>
</dbReference>